<evidence type="ECO:0000256" key="4">
    <source>
        <dbReference type="ARBA" id="ARBA00022692"/>
    </source>
</evidence>
<keyword evidence="15" id="KW-1185">Reference proteome</keyword>
<evidence type="ECO:0000256" key="8">
    <source>
        <dbReference type="ARBA" id="ARBA00023128"/>
    </source>
</evidence>
<dbReference type="GO" id="GO:0016031">
    <property type="term" value="P:tRNA import into mitochondrion"/>
    <property type="evidence" value="ECO:0007669"/>
    <property type="project" value="TreeGrafter"/>
</dbReference>
<evidence type="ECO:0000313" key="14">
    <source>
        <dbReference type="EMBL" id="KAI8036801.1"/>
    </source>
</evidence>
<evidence type="ECO:0000256" key="9">
    <source>
        <dbReference type="ARBA" id="ARBA00023136"/>
    </source>
</evidence>
<dbReference type="InterPro" id="IPR022422">
    <property type="entry name" value="MAS20_rcpt_metazoan"/>
</dbReference>
<dbReference type="InterPro" id="IPR002056">
    <property type="entry name" value="MAS20"/>
</dbReference>
<evidence type="ECO:0000256" key="2">
    <source>
        <dbReference type="ARBA" id="ARBA00005792"/>
    </source>
</evidence>
<evidence type="ECO:0000256" key="6">
    <source>
        <dbReference type="ARBA" id="ARBA00022927"/>
    </source>
</evidence>
<protein>
    <recommendedName>
        <fullName evidence="13">Fibrinogen C-terminal domain-containing protein</fullName>
    </recommendedName>
</protein>
<dbReference type="PRINTS" id="PR01989">
    <property type="entry name" value="EUOM20RECPTR"/>
</dbReference>
<keyword evidence="7 12" id="KW-1133">Transmembrane helix</keyword>
<dbReference type="GO" id="GO:0030150">
    <property type="term" value="P:protein import into mitochondrial matrix"/>
    <property type="evidence" value="ECO:0007669"/>
    <property type="project" value="TreeGrafter"/>
</dbReference>
<keyword evidence="10" id="KW-0175">Coiled coil</keyword>
<comment type="subcellular location">
    <subcellularLocation>
        <location evidence="1">Mitochondrion outer membrane</location>
        <topology evidence="1">Single-pass membrane protein</topology>
    </subcellularLocation>
</comment>
<reference evidence="14" key="1">
    <citation type="journal article" date="2023" name="Genome Biol. Evol.">
        <title>Long-read-based Genome Assembly of Drosophila gunungcola Reveals Fewer Chemosensory Genes in Flower-breeding Species.</title>
        <authorList>
            <person name="Negi A."/>
            <person name="Liao B.Y."/>
            <person name="Yeh S.D."/>
        </authorList>
    </citation>
    <scope>NUCLEOTIDE SEQUENCE</scope>
    <source>
        <strain evidence="14">Sukarami</strain>
    </source>
</reference>
<comment type="similarity">
    <text evidence="2">Belongs to the Tom20 family.</text>
</comment>
<comment type="caution">
    <text evidence="14">The sequence shown here is derived from an EMBL/GenBank/DDBJ whole genome shotgun (WGS) entry which is preliminary data.</text>
</comment>
<dbReference type="SUPFAM" id="SSF56496">
    <property type="entry name" value="Fibrinogen C-terminal domain-like"/>
    <property type="match status" value="1"/>
</dbReference>
<dbReference type="SMART" id="SM00186">
    <property type="entry name" value="FBG"/>
    <property type="match status" value="1"/>
</dbReference>
<dbReference type="GO" id="GO:0008320">
    <property type="term" value="F:protein transmembrane transporter activity"/>
    <property type="evidence" value="ECO:0007669"/>
    <property type="project" value="TreeGrafter"/>
</dbReference>
<dbReference type="PROSITE" id="PS51406">
    <property type="entry name" value="FIBRINOGEN_C_2"/>
    <property type="match status" value="1"/>
</dbReference>
<feature type="domain" description="Fibrinogen C-terminal" evidence="13">
    <location>
        <begin position="178"/>
        <end position="294"/>
    </location>
</feature>
<evidence type="ECO:0000256" key="1">
    <source>
        <dbReference type="ARBA" id="ARBA00004572"/>
    </source>
</evidence>
<dbReference type="AlphaFoldDB" id="A0A9Q0BM03"/>
<organism evidence="14 15">
    <name type="scientific">Drosophila gunungcola</name>
    <name type="common">fruit fly</name>
    <dbReference type="NCBI Taxonomy" id="103775"/>
    <lineage>
        <taxon>Eukaryota</taxon>
        <taxon>Metazoa</taxon>
        <taxon>Ecdysozoa</taxon>
        <taxon>Arthropoda</taxon>
        <taxon>Hexapoda</taxon>
        <taxon>Insecta</taxon>
        <taxon>Pterygota</taxon>
        <taxon>Neoptera</taxon>
        <taxon>Endopterygota</taxon>
        <taxon>Diptera</taxon>
        <taxon>Brachycera</taxon>
        <taxon>Muscomorpha</taxon>
        <taxon>Ephydroidea</taxon>
        <taxon>Drosophilidae</taxon>
        <taxon>Drosophila</taxon>
        <taxon>Sophophora</taxon>
    </lineage>
</organism>
<feature type="coiled-coil region" evidence="10">
    <location>
        <begin position="166"/>
        <end position="221"/>
    </location>
</feature>
<keyword evidence="3" id="KW-0813">Transport</keyword>
<keyword evidence="8" id="KW-0496">Mitochondrion</keyword>
<dbReference type="InterPro" id="IPR036056">
    <property type="entry name" value="Fibrinogen-like_C"/>
</dbReference>
<evidence type="ECO:0000256" key="10">
    <source>
        <dbReference type="SAM" id="Coils"/>
    </source>
</evidence>
<evidence type="ECO:0000259" key="13">
    <source>
        <dbReference type="PROSITE" id="PS51406"/>
    </source>
</evidence>
<dbReference type="EMBL" id="JAMKOV010000015">
    <property type="protein sequence ID" value="KAI8036801.1"/>
    <property type="molecule type" value="Genomic_DNA"/>
</dbReference>
<dbReference type="GO" id="GO:0005742">
    <property type="term" value="C:mitochondrial outer membrane translocase complex"/>
    <property type="evidence" value="ECO:0007669"/>
    <property type="project" value="InterPro"/>
</dbReference>
<dbReference type="Gene3D" id="1.20.960.10">
    <property type="entry name" value="Mitochondrial outer membrane translocase complex, subunit Tom20 domain"/>
    <property type="match status" value="1"/>
</dbReference>
<dbReference type="PANTHER" id="PTHR12430">
    <property type="entry name" value="MITOCHONDRIAL IMPORT RECEPTOR SUBUNIT TOM20"/>
    <property type="match status" value="1"/>
</dbReference>
<sequence>MIEMNKTAIGIAAGVAGTLFIGYCIYFDKKRRNDPEYKKKVRERRRRNRKSGTAKPGIPNLNDHEAIERYFLQEIQMGETLIARGDFESGVEHLANAIVVCGQPARLLQVLQSSLPAQVFAMLIVKMQEFGNRAAEGNDGPITLDLQNALDLRKSNSIEPNDQITIDKLNAKIEKLECMVQEKDDKCVELEEKTQKYENDLQERDEQIARLEAELKTYERRVDGSVDFNKRVGSFWEGFGDLSREFWIGCEKLHKLTSGRRHELYVQLVDFDDATAFARYDHFVIGSRDEQYKLLCLDHTQQALLQEQYDKHPIFILKDVKDQELRPMIPYKYCEEEHIPQNQLAALLKAAESLQINGHQKEEEFQFHREPTPS</sequence>
<proteinExistence type="inferred from homology"/>
<dbReference type="Proteomes" id="UP001059596">
    <property type="component" value="Unassembled WGS sequence"/>
</dbReference>
<evidence type="ECO:0000256" key="11">
    <source>
        <dbReference type="SAM" id="MobiDB-lite"/>
    </source>
</evidence>
<dbReference type="InterPro" id="IPR014716">
    <property type="entry name" value="Fibrinogen_a/b/g_C_1"/>
</dbReference>
<dbReference type="GO" id="GO:0006886">
    <property type="term" value="P:intracellular protein transport"/>
    <property type="evidence" value="ECO:0007669"/>
    <property type="project" value="InterPro"/>
</dbReference>
<evidence type="ECO:0000256" key="7">
    <source>
        <dbReference type="ARBA" id="ARBA00022989"/>
    </source>
</evidence>
<dbReference type="InterPro" id="IPR023392">
    <property type="entry name" value="Tom20_dom_sf"/>
</dbReference>
<dbReference type="InterPro" id="IPR002181">
    <property type="entry name" value="Fibrinogen_a/b/g_C_dom"/>
</dbReference>
<dbReference type="GO" id="GO:0030943">
    <property type="term" value="F:mitochondrion targeting sequence binding"/>
    <property type="evidence" value="ECO:0007669"/>
    <property type="project" value="TreeGrafter"/>
</dbReference>
<dbReference type="PRINTS" id="PR00351">
    <property type="entry name" value="OM20RECEPTOR"/>
</dbReference>
<evidence type="ECO:0000313" key="15">
    <source>
        <dbReference type="Proteomes" id="UP001059596"/>
    </source>
</evidence>
<feature type="region of interest" description="Disordered" evidence="11">
    <location>
        <begin position="37"/>
        <end position="59"/>
    </location>
</feature>
<dbReference type="Pfam" id="PF00147">
    <property type="entry name" value="Fibrinogen_C"/>
    <property type="match status" value="1"/>
</dbReference>
<name>A0A9Q0BM03_9MUSC</name>
<dbReference type="SUPFAM" id="SSF57997">
    <property type="entry name" value="Tropomyosin"/>
    <property type="match status" value="1"/>
</dbReference>
<feature type="transmembrane region" description="Helical" evidence="12">
    <location>
        <begin position="6"/>
        <end position="26"/>
    </location>
</feature>
<gene>
    <name evidence="14" type="ORF">M5D96_010602</name>
</gene>
<keyword evidence="9 12" id="KW-0472">Membrane</keyword>
<dbReference type="Pfam" id="PF02064">
    <property type="entry name" value="MAS20"/>
    <property type="match status" value="1"/>
</dbReference>
<dbReference type="GO" id="GO:0006605">
    <property type="term" value="P:protein targeting"/>
    <property type="evidence" value="ECO:0007669"/>
    <property type="project" value="InterPro"/>
</dbReference>
<evidence type="ECO:0000256" key="12">
    <source>
        <dbReference type="SAM" id="Phobius"/>
    </source>
</evidence>
<feature type="compositionally biased region" description="Basic residues" evidence="11">
    <location>
        <begin position="39"/>
        <end position="52"/>
    </location>
</feature>
<evidence type="ECO:0000256" key="5">
    <source>
        <dbReference type="ARBA" id="ARBA00022787"/>
    </source>
</evidence>
<accession>A0A9Q0BM03</accession>
<keyword evidence="5" id="KW-1000">Mitochondrion outer membrane</keyword>
<evidence type="ECO:0000256" key="3">
    <source>
        <dbReference type="ARBA" id="ARBA00022448"/>
    </source>
</evidence>
<dbReference type="PANTHER" id="PTHR12430:SF0">
    <property type="entry name" value="TRANSLOCASE OF OUTER MITOCHONDRIAL MEMBRANE 20"/>
    <property type="match status" value="1"/>
</dbReference>
<dbReference type="Gene3D" id="3.90.215.10">
    <property type="entry name" value="Gamma Fibrinogen, chain A, domain 1"/>
    <property type="match status" value="1"/>
</dbReference>
<keyword evidence="4 12" id="KW-0812">Transmembrane</keyword>
<keyword evidence="6" id="KW-0653">Protein transport</keyword>
<dbReference type="SUPFAM" id="SSF47157">
    <property type="entry name" value="Mitochondrial import receptor subunit Tom20"/>
    <property type="match status" value="1"/>
</dbReference>